<reference evidence="3 4" key="1">
    <citation type="submission" date="2017-05" db="EMBL/GenBank/DDBJ databases">
        <authorList>
            <person name="Varghese N."/>
            <person name="Submissions S."/>
        </authorList>
    </citation>
    <scope>NUCLEOTIDE SEQUENCE [LARGE SCALE GENOMIC DNA]</scope>
    <source>
        <strain evidence="3 4">DSM 46834</strain>
    </source>
</reference>
<gene>
    <name evidence="3" type="ORF">SAMN06273567_102524</name>
</gene>
<evidence type="ECO:0000256" key="2">
    <source>
        <dbReference type="SAM" id="SignalP"/>
    </source>
</evidence>
<evidence type="ECO:0000313" key="3">
    <source>
        <dbReference type="EMBL" id="SMO61164.1"/>
    </source>
</evidence>
<proteinExistence type="predicted"/>
<organism evidence="3 4">
    <name type="scientific">Geodermatophilus aquaeductus</name>
    <dbReference type="NCBI Taxonomy" id="1564161"/>
    <lineage>
        <taxon>Bacteria</taxon>
        <taxon>Bacillati</taxon>
        <taxon>Actinomycetota</taxon>
        <taxon>Actinomycetes</taxon>
        <taxon>Geodermatophilales</taxon>
        <taxon>Geodermatophilaceae</taxon>
        <taxon>Geodermatophilus</taxon>
    </lineage>
</organism>
<accession>A0A521CNY4</accession>
<sequence>MAAPEDRRTDTTALPLVVTLVVVAAAVLVSAAAVAAAPSPAPPATTGVASVPTTAMRQPSQPGGIFRDSSSGAEAYAHPGGLVVAGRDNYADEAFRDVSAGGGTVLVYLDAVIDNPHGRYHELLNQDSACGPATARWPGDLRVSHWGHLNDFRVGSVLQAKFRCVLETMVAENPHMAGWFADDLGSRAWFPELDWEDFPDKEAYREGAIALTRTLRAVADEHGLVFIVNGTWTARDGGGYPDPAKSGNALADGGFVEHHDGEIDFFGPYGCSSQWAAQSPVTGGRAINFAVTETAAGMAEYIDSACYAYVNQQPAADSHGAAPWSPFRDTGLPSRVAD</sequence>
<dbReference type="EMBL" id="FXTJ01000002">
    <property type="protein sequence ID" value="SMO61164.1"/>
    <property type="molecule type" value="Genomic_DNA"/>
</dbReference>
<dbReference type="RefSeq" id="WP_142457727.1">
    <property type="nucleotide sequence ID" value="NZ_FXTJ01000002.1"/>
</dbReference>
<feature type="compositionally biased region" description="Low complexity" evidence="1">
    <location>
        <begin position="38"/>
        <end position="55"/>
    </location>
</feature>
<keyword evidence="4" id="KW-1185">Reference proteome</keyword>
<feature type="chain" id="PRO_5021764547" evidence="2">
    <location>
        <begin position="36"/>
        <end position="338"/>
    </location>
</feature>
<evidence type="ECO:0000256" key="1">
    <source>
        <dbReference type="SAM" id="MobiDB-lite"/>
    </source>
</evidence>
<dbReference type="Proteomes" id="UP000317484">
    <property type="component" value="Unassembled WGS sequence"/>
</dbReference>
<dbReference type="AlphaFoldDB" id="A0A521CNY4"/>
<name>A0A521CNY4_9ACTN</name>
<evidence type="ECO:0000313" key="4">
    <source>
        <dbReference type="Proteomes" id="UP000317484"/>
    </source>
</evidence>
<feature type="signal peptide" evidence="2">
    <location>
        <begin position="1"/>
        <end position="35"/>
    </location>
</feature>
<feature type="region of interest" description="Disordered" evidence="1">
    <location>
        <begin position="38"/>
        <end position="70"/>
    </location>
</feature>
<protein>
    <submittedName>
        <fullName evidence="3">Uncharacterized protein</fullName>
    </submittedName>
</protein>
<keyword evidence="2" id="KW-0732">Signal</keyword>
<feature type="region of interest" description="Disordered" evidence="1">
    <location>
        <begin position="317"/>
        <end position="338"/>
    </location>
</feature>